<keyword evidence="2" id="KW-1185">Reference proteome</keyword>
<dbReference type="OrthoDB" id="7872328at2"/>
<gene>
    <name evidence="1" type="ORF">SAMN05444279_1613</name>
</gene>
<sequence>MADTPLSTPRPAAEPLTALISSDKLAFRAALDQLFVALRADWLVYQTRADLNSDKGMELGDTAASAWSLASAGLRAVRDMRAAHPDLRAAAGQMLPAVDDGTPGQSDLIRLSSALFALARAHKAAAPDLHALLLEAQALVEAWRGNLALMGLPRAA</sequence>
<evidence type="ECO:0000313" key="2">
    <source>
        <dbReference type="Proteomes" id="UP000325134"/>
    </source>
</evidence>
<accession>A0A1M5BYK2</accession>
<evidence type="ECO:0000313" key="1">
    <source>
        <dbReference type="EMBL" id="SHF47515.1"/>
    </source>
</evidence>
<dbReference type="Proteomes" id="UP000325134">
    <property type="component" value="Unassembled WGS sequence"/>
</dbReference>
<name>A0A1M5BYK2_9RHOB</name>
<proteinExistence type="predicted"/>
<protein>
    <submittedName>
        <fullName evidence="1">Uncharacterized protein</fullName>
    </submittedName>
</protein>
<dbReference type="EMBL" id="FQVK01000061">
    <property type="protein sequence ID" value="SHF47515.1"/>
    <property type="molecule type" value="Genomic_DNA"/>
</dbReference>
<dbReference type="RefSeq" id="WP_149777549.1">
    <property type="nucleotide sequence ID" value="NZ_FQVK01000061.1"/>
</dbReference>
<organism evidence="1 2">
    <name type="scientific">Ruegeria intermedia</name>
    <dbReference type="NCBI Taxonomy" id="996115"/>
    <lineage>
        <taxon>Bacteria</taxon>
        <taxon>Pseudomonadati</taxon>
        <taxon>Pseudomonadota</taxon>
        <taxon>Alphaproteobacteria</taxon>
        <taxon>Rhodobacterales</taxon>
        <taxon>Roseobacteraceae</taxon>
        <taxon>Ruegeria</taxon>
    </lineage>
</organism>
<dbReference type="AlphaFoldDB" id="A0A1M5BYK2"/>
<reference evidence="1 2" key="1">
    <citation type="submission" date="2016-11" db="EMBL/GenBank/DDBJ databases">
        <authorList>
            <person name="Varghese N."/>
            <person name="Submissions S."/>
        </authorList>
    </citation>
    <scope>NUCLEOTIDE SEQUENCE [LARGE SCALE GENOMIC DNA]</scope>
    <source>
        <strain evidence="1 2">DSM 29341</strain>
    </source>
</reference>